<feature type="transmembrane region" description="Helical" evidence="6">
    <location>
        <begin position="36"/>
        <end position="56"/>
    </location>
</feature>
<dbReference type="NCBIfam" id="TIGR01512">
    <property type="entry name" value="ATPase-IB2_Cd"/>
    <property type="match status" value="1"/>
</dbReference>
<dbReference type="InterPro" id="IPR036412">
    <property type="entry name" value="HAD-like_sf"/>
</dbReference>
<dbReference type="Pfam" id="PF00702">
    <property type="entry name" value="Hydrolase"/>
    <property type="match status" value="1"/>
</dbReference>
<dbReference type="SUPFAM" id="SSF81665">
    <property type="entry name" value="Calcium ATPase, transmembrane domain M"/>
    <property type="match status" value="1"/>
</dbReference>
<dbReference type="InterPro" id="IPR023214">
    <property type="entry name" value="HAD_sf"/>
</dbReference>
<dbReference type="PANTHER" id="PTHR48085">
    <property type="entry name" value="CADMIUM/ZINC-TRANSPORTING ATPASE HMA2-RELATED"/>
    <property type="match status" value="1"/>
</dbReference>
<gene>
    <name evidence="8" type="ORF">HNR05_003438</name>
</gene>
<dbReference type="Gene3D" id="3.40.50.1000">
    <property type="entry name" value="HAD superfamily/HAD-like"/>
    <property type="match status" value="1"/>
</dbReference>
<keyword evidence="6" id="KW-0547">Nucleotide-binding</keyword>
<dbReference type="AlphaFoldDB" id="A0A7Z0EIT3"/>
<evidence type="ECO:0000256" key="2">
    <source>
        <dbReference type="ARBA" id="ARBA00006024"/>
    </source>
</evidence>
<reference evidence="8 9" key="1">
    <citation type="submission" date="2020-07" db="EMBL/GenBank/DDBJ databases">
        <title>Sequencing the genomes of 1000 actinobacteria strains.</title>
        <authorList>
            <person name="Klenk H.-P."/>
        </authorList>
    </citation>
    <scope>NUCLEOTIDE SEQUENCE [LARGE SCALE GENOMIC DNA]</scope>
    <source>
        <strain evidence="8 9">LI1</strain>
    </source>
</reference>
<dbReference type="SUPFAM" id="SSF81653">
    <property type="entry name" value="Calcium ATPase, transduction domain A"/>
    <property type="match status" value="1"/>
</dbReference>
<feature type="transmembrane region" description="Helical" evidence="6">
    <location>
        <begin position="235"/>
        <end position="254"/>
    </location>
</feature>
<evidence type="ECO:0000256" key="3">
    <source>
        <dbReference type="ARBA" id="ARBA00022692"/>
    </source>
</evidence>
<dbReference type="GO" id="GO:0019829">
    <property type="term" value="F:ATPase-coupled monoatomic cation transmembrane transporter activity"/>
    <property type="evidence" value="ECO:0007669"/>
    <property type="project" value="InterPro"/>
</dbReference>
<dbReference type="InterPro" id="IPR001757">
    <property type="entry name" value="P_typ_ATPase"/>
</dbReference>
<dbReference type="InterPro" id="IPR023298">
    <property type="entry name" value="ATPase_P-typ_TM_dom_sf"/>
</dbReference>
<dbReference type="SUPFAM" id="SSF56784">
    <property type="entry name" value="HAD-like"/>
    <property type="match status" value="1"/>
</dbReference>
<dbReference type="Gene3D" id="3.40.1110.10">
    <property type="entry name" value="Calcium-transporting ATPase, cytoplasmic domain N"/>
    <property type="match status" value="1"/>
</dbReference>
<feature type="transmembrane region" description="Helical" evidence="6">
    <location>
        <begin position="12"/>
        <end position="29"/>
    </location>
</feature>
<name>A0A7Z0EIT3_9MICO</name>
<dbReference type="InterPro" id="IPR059000">
    <property type="entry name" value="ATPase_P-type_domA"/>
</dbReference>
<dbReference type="Gene3D" id="2.70.150.10">
    <property type="entry name" value="Calcium-transporting ATPase, cytoplasmic transduction domain A"/>
    <property type="match status" value="1"/>
</dbReference>
<keyword evidence="5 6" id="KW-0472">Membrane</keyword>
<accession>A0A7Z0EIT3</accession>
<evidence type="ECO:0000256" key="4">
    <source>
        <dbReference type="ARBA" id="ARBA00022989"/>
    </source>
</evidence>
<feature type="transmembrane region" description="Helical" evidence="6">
    <location>
        <begin position="563"/>
        <end position="582"/>
    </location>
</feature>
<dbReference type="InterPro" id="IPR027256">
    <property type="entry name" value="P-typ_ATPase_IB"/>
</dbReference>
<sequence>MPSVPSLLRRYPFVTATLVVAVVGLVLWTSGATTQVGWLFGGYALVIAAVQLVGMVKDLRSGNWGIDILAITAIVATVVVGEYVASILIVLMLTGGEALEDFAANRATRELNALLTRAPQIAHRLADAGDNAEDIAATSVMIGDLLLVRPAEIVPVDGALVSPEASFDESSLTGESIPVTKQAGDAVMSGAINGSAAVTVRATATAKNSQYQRIVALVTEASASKAPVVRLADRYAVPFTIVSLLIAGVAWLVSGNPVRFAEVLVLATPCPLLIAAPVAFLGGMSRAARNGVIVKGGGVLETLARARTVVFDKTGTLTTGTPAISAVNPAPPFGADEVLALAASAEQYSSHVLAASVMRAARDAGLNLVAADSASEVATFGVLARFGTREVAVGKLSFIASHAPEAAAAELVGGELAIYIAIDGRFAGSIIARDSVRSNAKATIAALAALGVKRNLILTGDAQTTADQVADALGVTEVHADCLPGDKVDLVRGIAERPVIMVGDGVNDAPVLAVADVGIAMGAKGSTAASESADVVILVDDISRTARAVAIGHDTVRVALQSIWLGIALSVGLMLVAAFGFIPATAGALLQEVVDLAAILNALRAIGGRRDAHVQRVPAPTRAGTPDVAVG</sequence>
<dbReference type="PANTHER" id="PTHR48085:SF5">
    <property type="entry name" value="CADMIUM_ZINC-TRANSPORTING ATPASE HMA4-RELATED"/>
    <property type="match status" value="1"/>
</dbReference>
<dbReference type="InterPro" id="IPR051014">
    <property type="entry name" value="Cation_Transport_ATPase_IB"/>
</dbReference>
<feature type="domain" description="P-type ATPase A" evidence="7">
    <location>
        <begin position="118"/>
        <end position="218"/>
    </location>
</feature>
<proteinExistence type="inferred from homology"/>
<keyword evidence="6" id="KW-1003">Cell membrane</keyword>
<dbReference type="Pfam" id="PF00122">
    <property type="entry name" value="E1-E2_ATPase"/>
    <property type="match status" value="1"/>
</dbReference>
<dbReference type="GO" id="GO:0005524">
    <property type="term" value="F:ATP binding"/>
    <property type="evidence" value="ECO:0007669"/>
    <property type="project" value="UniProtKB-UniRule"/>
</dbReference>
<dbReference type="InterPro" id="IPR018303">
    <property type="entry name" value="ATPase_P-typ_P_site"/>
</dbReference>
<feature type="transmembrane region" description="Helical" evidence="6">
    <location>
        <begin position="260"/>
        <end position="281"/>
    </location>
</feature>
<feature type="transmembrane region" description="Helical" evidence="6">
    <location>
        <begin position="68"/>
        <end position="93"/>
    </location>
</feature>
<comment type="subcellular location">
    <subcellularLocation>
        <location evidence="1">Cell membrane</location>
        <topology evidence="1">Multi-pass membrane protein</topology>
    </subcellularLocation>
</comment>
<dbReference type="RefSeq" id="WP_179580265.1">
    <property type="nucleotide sequence ID" value="NZ_JACCFM010000001.1"/>
</dbReference>
<dbReference type="GO" id="GO:0016887">
    <property type="term" value="F:ATP hydrolysis activity"/>
    <property type="evidence" value="ECO:0007669"/>
    <property type="project" value="InterPro"/>
</dbReference>
<evidence type="ECO:0000313" key="9">
    <source>
        <dbReference type="Proteomes" id="UP000537260"/>
    </source>
</evidence>
<comment type="similarity">
    <text evidence="2 6">Belongs to the cation transport ATPase (P-type) (TC 3.A.3) family. Type IB subfamily.</text>
</comment>
<protein>
    <submittedName>
        <fullName evidence="8">Heavy metal translocating P-type ATPase</fullName>
    </submittedName>
</protein>
<dbReference type="Proteomes" id="UP000537260">
    <property type="component" value="Unassembled WGS sequence"/>
</dbReference>
<evidence type="ECO:0000259" key="7">
    <source>
        <dbReference type="Pfam" id="PF00122"/>
    </source>
</evidence>
<dbReference type="PROSITE" id="PS00154">
    <property type="entry name" value="ATPASE_E1_E2"/>
    <property type="match status" value="1"/>
</dbReference>
<dbReference type="GO" id="GO:0005886">
    <property type="term" value="C:plasma membrane"/>
    <property type="evidence" value="ECO:0007669"/>
    <property type="project" value="UniProtKB-SubCell"/>
</dbReference>
<dbReference type="NCBIfam" id="TIGR01494">
    <property type="entry name" value="ATPase_P-type"/>
    <property type="match status" value="1"/>
</dbReference>
<evidence type="ECO:0000313" key="8">
    <source>
        <dbReference type="EMBL" id="NYJ21647.1"/>
    </source>
</evidence>
<dbReference type="GO" id="GO:0046872">
    <property type="term" value="F:metal ion binding"/>
    <property type="evidence" value="ECO:0007669"/>
    <property type="project" value="UniProtKB-KW"/>
</dbReference>
<evidence type="ECO:0000256" key="1">
    <source>
        <dbReference type="ARBA" id="ARBA00004651"/>
    </source>
</evidence>
<dbReference type="GO" id="GO:0015086">
    <property type="term" value="F:cadmium ion transmembrane transporter activity"/>
    <property type="evidence" value="ECO:0007669"/>
    <property type="project" value="TreeGrafter"/>
</dbReference>
<keyword evidence="6" id="KW-0479">Metal-binding</keyword>
<dbReference type="PRINTS" id="PR00119">
    <property type="entry name" value="CATATPASE"/>
</dbReference>
<dbReference type="InterPro" id="IPR023299">
    <property type="entry name" value="ATPase_P-typ_cyto_dom_N"/>
</dbReference>
<keyword evidence="3 6" id="KW-0812">Transmembrane</keyword>
<keyword evidence="4 6" id="KW-1133">Transmembrane helix</keyword>
<dbReference type="EMBL" id="JACCFM010000001">
    <property type="protein sequence ID" value="NYJ21647.1"/>
    <property type="molecule type" value="Genomic_DNA"/>
</dbReference>
<keyword evidence="9" id="KW-1185">Reference proteome</keyword>
<keyword evidence="6" id="KW-0067">ATP-binding</keyword>
<dbReference type="InterPro" id="IPR008250">
    <property type="entry name" value="ATPase_P-typ_transduc_dom_A_sf"/>
</dbReference>
<evidence type="ECO:0000256" key="6">
    <source>
        <dbReference type="RuleBase" id="RU362081"/>
    </source>
</evidence>
<evidence type="ECO:0000256" key="5">
    <source>
        <dbReference type="ARBA" id="ARBA00023136"/>
    </source>
</evidence>
<organism evidence="8 9">
    <name type="scientific">Glaciibacter psychrotolerans</name>
    <dbReference type="NCBI Taxonomy" id="670054"/>
    <lineage>
        <taxon>Bacteria</taxon>
        <taxon>Bacillati</taxon>
        <taxon>Actinomycetota</taxon>
        <taxon>Actinomycetes</taxon>
        <taxon>Micrococcales</taxon>
        <taxon>Microbacteriaceae</taxon>
        <taxon>Glaciibacter</taxon>
    </lineage>
</organism>
<comment type="caution">
    <text evidence="8">The sequence shown here is derived from an EMBL/GenBank/DDBJ whole genome shotgun (WGS) entry which is preliminary data.</text>
</comment>
<dbReference type="NCBIfam" id="TIGR01525">
    <property type="entry name" value="ATPase-IB_hvy"/>
    <property type="match status" value="1"/>
</dbReference>